<dbReference type="SUPFAM" id="SSF58104">
    <property type="entry name" value="Methyl-accepting chemotaxis protein (MCP) signaling domain"/>
    <property type="match status" value="1"/>
</dbReference>
<dbReference type="GO" id="GO:0016020">
    <property type="term" value="C:membrane"/>
    <property type="evidence" value="ECO:0007669"/>
    <property type="project" value="InterPro"/>
</dbReference>
<dbReference type="RefSeq" id="WP_096635598.1">
    <property type="nucleotide sequence ID" value="NZ_JAHLNT010000005.1"/>
</dbReference>
<reference evidence="4 5" key="1">
    <citation type="submission" date="2018-06" db="EMBL/GenBank/DDBJ databases">
        <authorList>
            <consortium name="Pathogen Informatics"/>
            <person name="Doyle S."/>
        </authorList>
    </citation>
    <scope>NUCLEOTIDE SEQUENCE [LARGE SCALE GENOMIC DNA]</scope>
    <source>
        <strain evidence="4 5">NCTC13028</strain>
    </source>
</reference>
<dbReference type="PANTHER" id="PTHR32089">
    <property type="entry name" value="METHYL-ACCEPTING CHEMOTAXIS PROTEIN MCPB"/>
    <property type="match status" value="1"/>
</dbReference>
<dbReference type="AlphaFoldDB" id="A0A2X2Y508"/>
<evidence type="ECO:0000313" key="4">
    <source>
        <dbReference type="EMBL" id="SQB33039.1"/>
    </source>
</evidence>
<evidence type="ECO:0000256" key="2">
    <source>
        <dbReference type="PROSITE-ProRule" id="PRU00284"/>
    </source>
</evidence>
<feature type="domain" description="Methyl-accepting transducer" evidence="3">
    <location>
        <begin position="118"/>
        <end position="282"/>
    </location>
</feature>
<evidence type="ECO:0000256" key="1">
    <source>
        <dbReference type="ARBA" id="ARBA00023224"/>
    </source>
</evidence>
<evidence type="ECO:0000259" key="3">
    <source>
        <dbReference type="PROSITE" id="PS50111"/>
    </source>
</evidence>
<name>A0A2X2Y508_CLOCO</name>
<gene>
    <name evidence="4" type="primary">mcp3</name>
    <name evidence="4" type="ORF">NCTC13028_00128</name>
</gene>
<protein>
    <submittedName>
        <fullName evidence="4">Methyl-accepting chemotaxis-like protein</fullName>
    </submittedName>
</protein>
<sequence length="282" mass="30887">MLKSDNFKTNEEILEAFKIVLPYINSITPDDMAIVLTDLEKYIGYHNANEFTLDLSEGKSIKGIKTIEDCIKNKKDISDSVPPEVYGRTLKTLFTPIYGVNNEVIGTLSSGIDFEHNSKLVESVSNLAEVIKQITESINQVAQSAGSLADSGQDSIEKVNELTNKQKDTAQILQIIKNIASQTNLLGLNAAIEASRAGENGRGFAVVATEVRKLSEQSQESVKNIEAILKEMTDSVNDINNTIGNVGAISQEQAAATEEILSSTEEINDTINELKVFVQRYQ</sequence>
<dbReference type="SMART" id="SM00283">
    <property type="entry name" value="MA"/>
    <property type="match status" value="1"/>
</dbReference>
<dbReference type="PROSITE" id="PS50111">
    <property type="entry name" value="CHEMOTAXIS_TRANSDUC_2"/>
    <property type="match status" value="1"/>
</dbReference>
<dbReference type="Gene3D" id="1.10.287.950">
    <property type="entry name" value="Methyl-accepting chemotaxis protein"/>
    <property type="match status" value="1"/>
</dbReference>
<accession>A0A2X2Y508</accession>
<dbReference type="InterPro" id="IPR004089">
    <property type="entry name" value="MCPsignal_dom"/>
</dbReference>
<keyword evidence="1 2" id="KW-0807">Transducer</keyword>
<dbReference type="Proteomes" id="UP000250223">
    <property type="component" value="Unassembled WGS sequence"/>
</dbReference>
<dbReference type="GO" id="GO:0007165">
    <property type="term" value="P:signal transduction"/>
    <property type="evidence" value="ECO:0007669"/>
    <property type="project" value="UniProtKB-KW"/>
</dbReference>
<dbReference type="EMBL" id="UAWC01000001">
    <property type="protein sequence ID" value="SQB33039.1"/>
    <property type="molecule type" value="Genomic_DNA"/>
</dbReference>
<dbReference type="Pfam" id="PF00015">
    <property type="entry name" value="MCPsignal"/>
    <property type="match status" value="1"/>
</dbReference>
<evidence type="ECO:0000313" key="5">
    <source>
        <dbReference type="Proteomes" id="UP000250223"/>
    </source>
</evidence>
<dbReference type="PANTHER" id="PTHR32089:SF112">
    <property type="entry name" value="LYSOZYME-LIKE PROTEIN-RELATED"/>
    <property type="match status" value="1"/>
</dbReference>
<organism evidence="4 5">
    <name type="scientific">Clostridium cochlearium</name>
    <dbReference type="NCBI Taxonomy" id="1494"/>
    <lineage>
        <taxon>Bacteria</taxon>
        <taxon>Bacillati</taxon>
        <taxon>Bacillota</taxon>
        <taxon>Clostridia</taxon>
        <taxon>Eubacteriales</taxon>
        <taxon>Clostridiaceae</taxon>
        <taxon>Clostridium</taxon>
    </lineage>
</organism>
<proteinExistence type="predicted"/>